<evidence type="ECO:0000256" key="1">
    <source>
        <dbReference type="SAM" id="Phobius"/>
    </source>
</evidence>
<reference evidence="2" key="1">
    <citation type="submission" date="2024-07" db="EMBL/GenBank/DDBJ databases">
        <title>Genome Analysis of a Potential Novel Vibrio Species Secreting pH- and Thermo-stable Alginate Lyase and its Application in Producing Alginate Oligosaccharides.</title>
        <authorList>
            <person name="Huang H."/>
            <person name="Bao K."/>
        </authorList>
    </citation>
    <scope>NUCLEOTIDE SEQUENCE</scope>
    <source>
        <strain evidence="2">HB236076</strain>
    </source>
</reference>
<feature type="transmembrane region" description="Helical" evidence="1">
    <location>
        <begin position="12"/>
        <end position="35"/>
    </location>
</feature>
<protein>
    <submittedName>
        <fullName evidence="2">DUF2946 family protein</fullName>
    </submittedName>
</protein>
<name>A0AB39HB59_9VIBR</name>
<organism evidence="2">
    <name type="scientific">Vibrio sp. HB236076</name>
    <dbReference type="NCBI Taxonomy" id="3232307"/>
    <lineage>
        <taxon>Bacteria</taxon>
        <taxon>Pseudomonadati</taxon>
        <taxon>Pseudomonadota</taxon>
        <taxon>Gammaproteobacteria</taxon>
        <taxon>Vibrionales</taxon>
        <taxon>Vibrionaceae</taxon>
        <taxon>Vibrio</taxon>
    </lineage>
</organism>
<dbReference type="RefSeq" id="WP_368643020.1">
    <property type="nucleotide sequence ID" value="NZ_CP162601.1"/>
</dbReference>
<proteinExistence type="predicted"/>
<dbReference type="KEGG" id="vih:AB0763_08760"/>
<keyword evidence="1" id="KW-0812">Transmembrane</keyword>
<accession>A0AB39HB59</accession>
<sequence length="139" mass="15853">MPYIHPNDDRFLRAASLLALLTIAFIYIAPLVSFYQSGYLHSSSVPISHSQHTHHRHHSHNSSLKQNWCDYCAFWAHLSADVPFNITPIHCQLVLLHLIGKALPRARMSRRLITHFARAPPVKQATLKAGESRHYSLLT</sequence>
<dbReference type="EMBL" id="CP162601">
    <property type="protein sequence ID" value="XDK24313.1"/>
    <property type="molecule type" value="Genomic_DNA"/>
</dbReference>
<evidence type="ECO:0000313" key="2">
    <source>
        <dbReference type="EMBL" id="XDK24313.1"/>
    </source>
</evidence>
<keyword evidence="1" id="KW-1133">Transmembrane helix</keyword>
<keyword evidence="1" id="KW-0472">Membrane</keyword>
<dbReference type="AlphaFoldDB" id="A0AB39HB59"/>
<gene>
    <name evidence="2" type="ORF">AB0763_08760</name>
</gene>